<dbReference type="KEGG" id="jte:ASJ30_00945"/>
<keyword evidence="4" id="KW-1185">Reference proteome</keyword>
<sequence>MDATTRRCLAALSLTTLLAVSACGDQGSTPPDEASDPGTITVTKDAEAEALDRPEQQQIDKATARKALPTRADMPSKDWLVDISPASTYEPTYDPAECADVELAGSDAKKFRDEHRKVNEKARFSREKVNGGGIIATYVESHDEPYPHSIFDDAGAAIASCDDYTESNSAGPDSSYSAKAISTPQIGDQTLAVRITSRDHDFYVDRMYVRSGHNLITVMTLGYDKDYDGKLMQDYAQGILDDLEKATS</sequence>
<organism evidence="2 4">
    <name type="scientific">Janibacter indicus</name>
    <dbReference type="NCBI Taxonomy" id="857417"/>
    <lineage>
        <taxon>Bacteria</taxon>
        <taxon>Bacillati</taxon>
        <taxon>Actinomycetota</taxon>
        <taxon>Actinomycetes</taxon>
        <taxon>Micrococcales</taxon>
        <taxon>Intrasporangiaceae</taxon>
        <taxon>Janibacter</taxon>
    </lineage>
</organism>
<evidence type="ECO:0000313" key="2">
    <source>
        <dbReference type="EMBL" id="APH00272.1"/>
    </source>
</evidence>
<accession>A0A1L3MD14</accession>
<dbReference type="PROSITE" id="PS51257">
    <property type="entry name" value="PROKAR_LIPOPROTEIN"/>
    <property type="match status" value="1"/>
</dbReference>
<dbReference type="Proteomes" id="UP000182938">
    <property type="component" value="Chromosome"/>
</dbReference>
<evidence type="ECO:0008006" key="6">
    <source>
        <dbReference type="Google" id="ProtNLM"/>
    </source>
</evidence>
<dbReference type="EMBL" id="CP013290">
    <property type="protein sequence ID" value="APH00272.1"/>
    <property type="molecule type" value="Genomic_DNA"/>
</dbReference>
<dbReference type="AlphaFoldDB" id="A0A1L3MD14"/>
<protein>
    <recommendedName>
        <fullName evidence="6">PknH-like extracellular domain-containing protein</fullName>
    </recommendedName>
</protein>
<evidence type="ECO:0000313" key="3">
    <source>
        <dbReference type="EMBL" id="QOK23046.1"/>
    </source>
</evidence>
<feature type="signal peptide" evidence="1">
    <location>
        <begin position="1"/>
        <end position="24"/>
    </location>
</feature>
<proteinExistence type="predicted"/>
<reference evidence="2 4" key="1">
    <citation type="submission" date="2015-11" db="EMBL/GenBank/DDBJ databases">
        <authorList>
            <person name="Zhang Y."/>
            <person name="Guo Z."/>
        </authorList>
    </citation>
    <scope>NUCLEOTIDE SEQUENCE [LARGE SCALE GENOMIC DNA]</scope>
    <source>
        <strain evidence="2 4">YFY001</strain>
    </source>
</reference>
<keyword evidence="1" id="KW-0732">Signal</keyword>
<evidence type="ECO:0000256" key="1">
    <source>
        <dbReference type="SAM" id="SignalP"/>
    </source>
</evidence>
<evidence type="ECO:0000313" key="5">
    <source>
        <dbReference type="Proteomes" id="UP000593998"/>
    </source>
</evidence>
<name>A0A1L3MD14_9MICO</name>
<reference evidence="3 5" key="2">
    <citation type="submission" date="2020-10" db="EMBL/GenBank/DDBJ databases">
        <title>Janibacter indicus TT2 genome sequence.</title>
        <authorList>
            <person name="Lee K."/>
            <person name="Ganzorig M."/>
        </authorList>
    </citation>
    <scope>NUCLEOTIDE SEQUENCE [LARGE SCALE GENOMIC DNA]</scope>
    <source>
        <strain evidence="3 5">TT2</strain>
    </source>
</reference>
<evidence type="ECO:0000313" key="4">
    <source>
        <dbReference type="Proteomes" id="UP000182938"/>
    </source>
</evidence>
<gene>
    <name evidence="2" type="ORF">ASJ30_00945</name>
    <name evidence="3" type="ORF">IGS73_00935</name>
</gene>
<feature type="chain" id="PRO_5036022681" description="PknH-like extracellular domain-containing protein" evidence="1">
    <location>
        <begin position="25"/>
        <end position="248"/>
    </location>
</feature>
<dbReference type="RefSeq" id="WP_072623453.1">
    <property type="nucleotide sequence ID" value="NZ_CP013290.1"/>
</dbReference>
<dbReference type="Proteomes" id="UP000593998">
    <property type="component" value="Chromosome"/>
</dbReference>
<dbReference type="EMBL" id="CP062789">
    <property type="protein sequence ID" value="QOK23046.1"/>
    <property type="molecule type" value="Genomic_DNA"/>
</dbReference>